<dbReference type="InterPro" id="IPR017871">
    <property type="entry name" value="ABC_transporter-like_CS"/>
</dbReference>
<dbReference type="PANTHER" id="PTHR43514">
    <property type="entry name" value="ABC TRANSPORTER I FAMILY MEMBER 10"/>
    <property type="match status" value="1"/>
</dbReference>
<dbReference type="PROSITE" id="PS51866">
    <property type="entry name" value="MOP"/>
    <property type="match status" value="1"/>
</dbReference>
<evidence type="ECO:0000256" key="5">
    <source>
        <dbReference type="ARBA" id="ARBA00022741"/>
    </source>
</evidence>
<feature type="domain" description="Mop" evidence="11">
    <location>
        <begin position="292"/>
        <end position="358"/>
    </location>
</feature>
<accession>A0A7W2YL18</accession>
<dbReference type="PROSITE" id="PS50893">
    <property type="entry name" value="ABC_TRANSPORTER_2"/>
    <property type="match status" value="1"/>
</dbReference>
<dbReference type="InterPro" id="IPR004606">
    <property type="entry name" value="Mop_domain"/>
</dbReference>
<dbReference type="Gene3D" id="2.40.50.100">
    <property type="match status" value="1"/>
</dbReference>
<evidence type="ECO:0000256" key="9">
    <source>
        <dbReference type="PROSITE-ProRule" id="PRU01213"/>
    </source>
</evidence>
<keyword evidence="1" id="KW-0813">Transport</keyword>
<reference evidence="12 13" key="1">
    <citation type="submission" date="2020-07" db="EMBL/GenBank/DDBJ databases">
        <title>Halieaceae bacterium, F7430, whole genome shotgun sequencing project.</title>
        <authorList>
            <person name="Jiang S."/>
            <person name="Liu Z.W."/>
            <person name="Du Z.J."/>
        </authorList>
    </citation>
    <scope>NUCLEOTIDE SEQUENCE [LARGE SCALE GENOMIC DNA]</scope>
    <source>
        <strain evidence="12 13">F7430</strain>
    </source>
</reference>
<evidence type="ECO:0000313" key="12">
    <source>
        <dbReference type="EMBL" id="MBA6413958.1"/>
    </source>
</evidence>
<dbReference type="Gene3D" id="3.40.50.300">
    <property type="entry name" value="P-loop containing nucleotide triphosphate hydrolases"/>
    <property type="match status" value="1"/>
</dbReference>
<dbReference type="InterPro" id="IPR027417">
    <property type="entry name" value="P-loop_NTPase"/>
</dbReference>
<dbReference type="SMART" id="SM00382">
    <property type="entry name" value="AAA"/>
    <property type="match status" value="1"/>
</dbReference>
<keyword evidence="3 9" id="KW-0500">Molybdenum</keyword>
<dbReference type="AlphaFoldDB" id="A0A7W2YL18"/>
<keyword evidence="5" id="KW-0547">Nucleotide-binding</keyword>
<dbReference type="InterPro" id="IPR008995">
    <property type="entry name" value="Mo/tungstate-bd_C_term_dom"/>
</dbReference>
<dbReference type="SUPFAM" id="SSF50331">
    <property type="entry name" value="MOP-like"/>
    <property type="match status" value="1"/>
</dbReference>
<comment type="caution">
    <text evidence="12">The sequence shown here is derived from an EMBL/GenBank/DDBJ whole genome shotgun (WGS) entry which is preliminary data.</text>
</comment>
<keyword evidence="4" id="KW-0997">Cell inner membrane</keyword>
<evidence type="ECO:0000313" key="13">
    <source>
        <dbReference type="Proteomes" id="UP000539350"/>
    </source>
</evidence>
<evidence type="ECO:0000256" key="8">
    <source>
        <dbReference type="ARBA" id="ARBA00023136"/>
    </source>
</evidence>
<keyword evidence="7" id="KW-1278">Translocase</keyword>
<dbReference type="Proteomes" id="UP000539350">
    <property type="component" value="Unassembled WGS sequence"/>
</dbReference>
<dbReference type="InterPro" id="IPR005116">
    <property type="entry name" value="Transp-assoc_OB_typ1"/>
</dbReference>
<dbReference type="InterPro" id="IPR003593">
    <property type="entry name" value="AAA+_ATPase"/>
</dbReference>
<dbReference type="Pfam" id="PF00005">
    <property type="entry name" value="ABC_tran"/>
    <property type="match status" value="1"/>
</dbReference>
<evidence type="ECO:0000256" key="4">
    <source>
        <dbReference type="ARBA" id="ARBA00022519"/>
    </source>
</evidence>
<dbReference type="InterPro" id="IPR011868">
    <property type="entry name" value="ModC_ABC_ATP-bd"/>
</dbReference>
<keyword evidence="6 12" id="KW-0067">ATP-binding</keyword>
<dbReference type="GO" id="GO:0140359">
    <property type="term" value="F:ABC-type transporter activity"/>
    <property type="evidence" value="ECO:0007669"/>
    <property type="project" value="InterPro"/>
</dbReference>
<name>A0A7W2YL18_9GAMM</name>
<sequence length="362" mass="40240">MTMLELKLHCRGADGFSLALEESLSLEGVTAIYGPSGSGKTTLLECIAGLRKPEGDSTINFAAQCWQRRGYSLPSWQRRVGYVFQNGRLFPHLDVSGNLDFASRRRGPVQALAQDQVVSWLGLEHLLQRMPDTLSAGQRQRVAIARALLSAPRLLLLDEPLANLDSASRQQCLHYLRQVIEHAKIPMLYVSHDIEEVSQFADRMLILSEGRVREHGSMLELSSRIDTRLAQEEKAAAILLTQLRGQDDYGLSELALEGQSLWVNQLKAQKGEYFRIRIPARDVSICRTLPVDSSILNILPVTIVEIEARHDSPVLLRLALGQQYLLARITRKSAATLKLAVGDRVYAQIKSAALLSEIASQA</sequence>
<keyword evidence="2" id="KW-1003">Cell membrane</keyword>
<dbReference type="GO" id="GO:0016020">
    <property type="term" value="C:membrane"/>
    <property type="evidence" value="ECO:0007669"/>
    <property type="project" value="InterPro"/>
</dbReference>
<dbReference type="GO" id="GO:0015098">
    <property type="term" value="F:molybdate ion transmembrane transporter activity"/>
    <property type="evidence" value="ECO:0007669"/>
    <property type="project" value="InterPro"/>
</dbReference>
<keyword evidence="8" id="KW-0472">Membrane</keyword>
<evidence type="ECO:0000256" key="2">
    <source>
        <dbReference type="ARBA" id="ARBA00022475"/>
    </source>
</evidence>
<keyword evidence="13" id="KW-1185">Reference proteome</keyword>
<dbReference type="SUPFAM" id="SSF52540">
    <property type="entry name" value="P-loop containing nucleoside triphosphate hydrolases"/>
    <property type="match status" value="1"/>
</dbReference>
<feature type="domain" description="ABC transporter" evidence="10">
    <location>
        <begin position="1"/>
        <end position="234"/>
    </location>
</feature>
<gene>
    <name evidence="12" type="primary">modC</name>
    <name evidence="12" type="ORF">H2508_12625</name>
</gene>
<evidence type="ECO:0000256" key="7">
    <source>
        <dbReference type="ARBA" id="ARBA00022967"/>
    </source>
</evidence>
<protein>
    <submittedName>
        <fullName evidence="12">Molybdenum ABC transporter ATP-binding protein</fullName>
    </submittedName>
</protein>
<evidence type="ECO:0000256" key="6">
    <source>
        <dbReference type="ARBA" id="ARBA00022840"/>
    </source>
</evidence>
<dbReference type="RefSeq" id="WP_182174308.1">
    <property type="nucleotide sequence ID" value="NZ_JACFXU010000017.1"/>
</dbReference>
<proteinExistence type="predicted"/>
<dbReference type="InterPro" id="IPR003439">
    <property type="entry name" value="ABC_transporter-like_ATP-bd"/>
</dbReference>
<evidence type="ECO:0000259" key="11">
    <source>
        <dbReference type="PROSITE" id="PS51866"/>
    </source>
</evidence>
<dbReference type="NCBIfam" id="TIGR02142">
    <property type="entry name" value="modC_ABC"/>
    <property type="match status" value="1"/>
</dbReference>
<dbReference type="PANTHER" id="PTHR43514:SF4">
    <property type="entry name" value="ABC TRANSPORTER I FAMILY MEMBER 10"/>
    <property type="match status" value="1"/>
</dbReference>
<dbReference type="InterPro" id="IPR050334">
    <property type="entry name" value="Molybdenum_import_ModC"/>
</dbReference>
<dbReference type="GO" id="GO:0005524">
    <property type="term" value="F:ATP binding"/>
    <property type="evidence" value="ECO:0007669"/>
    <property type="project" value="UniProtKB-KW"/>
</dbReference>
<dbReference type="EMBL" id="JACFXU010000017">
    <property type="protein sequence ID" value="MBA6413958.1"/>
    <property type="molecule type" value="Genomic_DNA"/>
</dbReference>
<dbReference type="Pfam" id="PF03459">
    <property type="entry name" value="TOBE"/>
    <property type="match status" value="1"/>
</dbReference>
<organism evidence="12 13">
    <name type="scientific">Sediminihaliea albiluteola</name>
    <dbReference type="NCBI Taxonomy" id="2758564"/>
    <lineage>
        <taxon>Bacteria</taxon>
        <taxon>Pseudomonadati</taxon>
        <taxon>Pseudomonadota</taxon>
        <taxon>Gammaproteobacteria</taxon>
        <taxon>Cellvibrionales</taxon>
        <taxon>Halieaceae</taxon>
        <taxon>Sediminihaliea</taxon>
    </lineage>
</organism>
<dbReference type="GO" id="GO:0016887">
    <property type="term" value="F:ATP hydrolysis activity"/>
    <property type="evidence" value="ECO:0007669"/>
    <property type="project" value="InterPro"/>
</dbReference>
<evidence type="ECO:0000256" key="3">
    <source>
        <dbReference type="ARBA" id="ARBA00022505"/>
    </source>
</evidence>
<evidence type="ECO:0000256" key="1">
    <source>
        <dbReference type="ARBA" id="ARBA00022448"/>
    </source>
</evidence>
<dbReference type="PROSITE" id="PS00211">
    <property type="entry name" value="ABC_TRANSPORTER_1"/>
    <property type="match status" value="1"/>
</dbReference>
<evidence type="ECO:0000259" key="10">
    <source>
        <dbReference type="PROSITE" id="PS50893"/>
    </source>
</evidence>